<accession>A0ABQ9CDX1</accession>
<evidence type="ECO:0000313" key="3">
    <source>
        <dbReference type="EMBL" id="KAJ6396780.1"/>
    </source>
</evidence>
<dbReference type="EMBL" id="JAPFFI010000004">
    <property type="protein sequence ID" value="KAJ6396780.1"/>
    <property type="molecule type" value="Genomic_DNA"/>
</dbReference>
<dbReference type="Proteomes" id="UP001141253">
    <property type="component" value="Chromosome 4"/>
</dbReference>
<dbReference type="PANTHER" id="PTHR31828">
    <property type="entry name" value="PHOSPHOLIPASE A1-IIGAMMA"/>
    <property type="match status" value="1"/>
</dbReference>
<dbReference type="InterPro" id="IPR033556">
    <property type="entry name" value="PLA"/>
</dbReference>
<dbReference type="PANTHER" id="PTHR31828:SF1">
    <property type="entry name" value="PHOSPHOLIPASE A1-IIGAMMA"/>
    <property type="match status" value="1"/>
</dbReference>
<proteinExistence type="inferred from homology"/>
<comment type="caution">
    <text evidence="3">The sequence shown here is derived from an EMBL/GenBank/DDBJ whole genome shotgun (WGS) entry which is preliminary data.</text>
</comment>
<reference evidence="3" key="1">
    <citation type="submission" date="2022-10" db="EMBL/GenBank/DDBJ databases">
        <authorList>
            <person name="Hyden B.L."/>
            <person name="Feng K."/>
            <person name="Yates T."/>
            <person name="Jawdy S."/>
            <person name="Smart L.B."/>
            <person name="Muchero W."/>
        </authorList>
    </citation>
    <scope>NUCLEOTIDE SEQUENCE</scope>
    <source>
        <tissue evidence="3">Shoot tip</tissue>
    </source>
</reference>
<gene>
    <name evidence="3" type="ORF">OIU77_021745</name>
</gene>
<organism evidence="3 4">
    <name type="scientific">Salix suchowensis</name>
    <dbReference type="NCBI Taxonomy" id="1278906"/>
    <lineage>
        <taxon>Eukaryota</taxon>
        <taxon>Viridiplantae</taxon>
        <taxon>Streptophyta</taxon>
        <taxon>Embryophyta</taxon>
        <taxon>Tracheophyta</taxon>
        <taxon>Spermatophyta</taxon>
        <taxon>Magnoliopsida</taxon>
        <taxon>eudicotyledons</taxon>
        <taxon>Gunneridae</taxon>
        <taxon>Pentapetalae</taxon>
        <taxon>rosids</taxon>
        <taxon>fabids</taxon>
        <taxon>Malpighiales</taxon>
        <taxon>Salicaceae</taxon>
        <taxon>Saliceae</taxon>
        <taxon>Salix</taxon>
    </lineage>
</organism>
<dbReference type="InterPro" id="IPR029058">
    <property type="entry name" value="AB_hydrolase_fold"/>
</dbReference>
<dbReference type="Gene3D" id="3.40.50.1820">
    <property type="entry name" value="alpha/beta hydrolase"/>
    <property type="match status" value="1"/>
</dbReference>
<sequence length="95" mass="10880">MVGSIAKRWKHLSGEDNWKDLLEPLDYDLRRYLIHYGEMAQATYDSFNSQKASKFAGSSLYAKDEFFSRVHLEKGNPFKYSVTQILLCNLTGAAP</sequence>
<evidence type="ECO:0000313" key="4">
    <source>
        <dbReference type="Proteomes" id="UP001141253"/>
    </source>
</evidence>
<comment type="similarity">
    <text evidence="2">Belongs to the AB hydrolase superfamily. Lipase family.</text>
</comment>
<keyword evidence="4" id="KW-1185">Reference proteome</keyword>
<keyword evidence="2" id="KW-0442">Lipid degradation</keyword>
<keyword evidence="1 2" id="KW-0378">Hydrolase</keyword>
<protein>
    <recommendedName>
        <fullName evidence="2">Phospholipase A1</fullName>
        <ecNumber evidence="2">3.1.1.-</ecNumber>
    </recommendedName>
</protein>
<dbReference type="EC" id="3.1.1.-" evidence="2"/>
<name>A0ABQ9CDX1_9ROSI</name>
<evidence type="ECO:0000256" key="2">
    <source>
        <dbReference type="RuleBase" id="RU367093"/>
    </source>
</evidence>
<evidence type="ECO:0000256" key="1">
    <source>
        <dbReference type="ARBA" id="ARBA00022801"/>
    </source>
</evidence>
<comment type="function">
    <text evidence="2">Acylhydrolase that catalyzes the hydrolysis of phospholipids at the sn-1 position.</text>
</comment>
<reference evidence="3" key="2">
    <citation type="journal article" date="2023" name="Int. J. Mol. Sci.">
        <title>De Novo Assembly and Annotation of 11 Diverse Shrub Willow (Salix) Genomes Reveals Novel Gene Organization in Sex-Linked Regions.</title>
        <authorList>
            <person name="Hyden B."/>
            <person name="Feng K."/>
            <person name="Yates T.B."/>
            <person name="Jawdy S."/>
            <person name="Cereghino C."/>
            <person name="Smart L.B."/>
            <person name="Muchero W."/>
        </authorList>
    </citation>
    <scope>NUCLEOTIDE SEQUENCE</scope>
    <source>
        <tissue evidence="3">Shoot tip</tissue>
    </source>
</reference>
<keyword evidence="2" id="KW-0443">Lipid metabolism</keyword>